<dbReference type="PIRSF" id="PIRSF001273">
    <property type="entry name" value="CDH"/>
    <property type="match status" value="1"/>
</dbReference>
<sequence>MPFLSYRRWITLGVLVLIAAITAYALQPKIRNPDALWQIVSQQCVPHQRQLNSPKPCVEVNTQAGFVVYKDRNGTLQYLLMPTEKITGIESPELLSAATPNYFAQAWQARHYMALKYGHPIDNQNISLAVNSELGRSQNQLHIHISCLSAKVKKALADQSDSFRPSWQPLPKGLLGHDYLARQITPSELTEQGAFRLLANGVQGAAENMGKYGLAMTSLPNGDFLLLATKRDLTDLNLASIESIQDHSCSVLPAPPY</sequence>
<name>A0AAW7JVY2_9GAMM</name>
<keyword evidence="11 20" id="KW-0378">Hydrolase</keyword>
<keyword evidence="9" id="KW-0444">Lipid biosynthesis</keyword>
<comment type="caution">
    <text evidence="20">The sequence shown here is derived from an EMBL/GenBank/DDBJ whole genome shotgun (WGS) entry which is preliminary data.</text>
</comment>
<dbReference type="EMBL" id="JAUEHU010000004">
    <property type="protein sequence ID" value="MDN0086833.1"/>
    <property type="molecule type" value="Genomic_DNA"/>
</dbReference>
<comment type="pathway">
    <text evidence="3">Phospholipid metabolism; CDP-diacylglycerol degradation; phosphatidate from CDP-diacylglycerol: step 1/1.</text>
</comment>
<gene>
    <name evidence="19" type="primary">cdh</name>
    <name evidence="19" type="ORF">ERS137967_01141</name>
    <name evidence="20" type="ORF">QVN42_05370</name>
</gene>
<evidence type="ECO:0000256" key="16">
    <source>
        <dbReference type="ARBA" id="ARBA00023264"/>
    </source>
</evidence>
<comment type="catalytic activity">
    <reaction evidence="1">
        <text>a CDP-1,2-diacyl-sn-glycerol + H2O = a 1,2-diacyl-sn-glycero-3-phosphate + CMP + 2 H(+)</text>
        <dbReference type="Rhea" id="RHEA:15221"/>
        <dbReference type="ChEBI" id="CHEBI:15377"/>
        <dbReference type="ChEBI" id="CHEBI:15378"/>
        <dbReference type="ChEBI" id="CHEBI:58332"/>
        <dbReference type="ChEBI" id="CHEBI:58608"/>
        <dbReference type="ChEBI" id="CHEBI:60377"/>
        <dbReference type="EC" id="3.6.1.26"/>
    </reaction>
</comment>
<reference evidence="20" key="2">
    <citation type="submission" date="2023-06" db="EMBL/GenBank/DDBJ databases">
        <authorList>
            <person name="Polev D.E."/>
            <person name="Saitova A.T."/>
            <person name="Bogumilchik E.A."/>
            <person name="Kokorina G.I."/>
            <person name="Voskresenskaia E.A."/>
        </authorList>
    </citation>
    <scope>NUCLEOTIDE SEQUENCE</scope>
    <source>
        <strain evidence="20">2145 StPb PI</strain>
    </source>
</reference>
<evidence type="ECO:0000313" key="22">
    <source>
        <dbReference type="Proteomes" id="UP001167864"/>
    </source>
</evidence>
<dbReference type="InterPro" id="IPR036265">
    <property type="entry name" value="HIT-like_sf"/>
</dbReference>
<keyword evidence="15" id="KW-0594">Phospholipid biosynthesis</keyword>
<protein>
    <recommendedName>
        <fullName evidence="7">CDP-diacylglycerol pyrophosphatase</fullName>
        <ecNumber evidence="6">3.6.1.26</ecNumber>
    </recommendedName>
    <alternativeName>
        <fullName evidence="17">CDP-diacylglycerol phosphatidylhydrolase</fullName>
    </alternativeName>
    <alternativeName>
        <fullName evidence="18">CDP-diglyceride hydrolase</fullName>
    </alternativeName>
</protein>
<evidence type="ECO:0000256" key="8">
    <source>
        <dbReference type="ARBA" id="ARBA00022475"/>
    </source>
</evidence>
<evidence type="ECO:0000256" key="10">
    <source>
        <dbReference type="ARBA" id="ARBA00022692"/>
    </source>
</evidence>
<keyword evidence="13" id="KW-0443">Lipid metabolism</keyword>
<accession>A0AAW7JVY2</accession>
<comment type="pathway">
    <text evidence="4">Lipid metabolism.</text>
</comment>
<evidence type="ECO:0000256" key="6">
    <source>
        <dbReference type="ARBA" id="ARBA00012375"/>
    </source>
</evidence>
<keyword evidence="8" id="KW-1003">Cell membrane</keyword>
<evidence type="ECO:0000256" key="9">
    <source>
        <dbReference type="ARBA" id="ARBA00022516"/>
    </source>
</evidence>
<evidence type="ECO:0000256" key="13">
    <source>
        <dbReference type="ARBA" id="ARBA00023098"/>
    </source>
</evidence>
<evidence type="ECO:0000313" key="19">
    <source>
        <dbReference type="EMBL" id="CNE26208.1"/>
    </source>
</evidence>
<keyword evidence="16" id="KW-1208">Phospholipid metabolism</keyword>
<evidence type="ECO:0000256" key="14">
    <source>
        <dbReference type="ARBA" id="ARBA00023136"/>
    </source>
</evidence>
<evidence type="ECO:0000256" key="7">
    <source>
        <dbReference type="ARBA" id="ARBA00019608"/>
    </source>
</evidence>
<dbReference type="GO" id="GO:0008654">
    <property type="term" value="P:phospholipid biosynthetic process"/>
    <property type="evidence" value="ECO:0007669"/>
    <property type="project" value="UniProtKB-KW"/>
</dbReference>
<evidence type="ECO:0000256" key="15">
    <source>
        <dbReference type="ARBA" id="ARBA00023209"/>
    </source>
</evidence>
<keyword evidence="10" id="KW-0812">Transmembrane</keyword>
<dbReference type="AlphaFoldDB" id="A0AAW7JVY2"/>
<evidence type="ECO:0000256" key="4">
    <source>
        <dbReference type="ARBA" id="ARBA00005189"/>
    </source>
</evidence>
<evidence type="ECO:0000256" key="17">
    <source>
        <dbReference type="ARBA" id="ARBA00032888"/>
    </source>
</evidence>
<keyword evidence="21" id="KW-1185">Reference proteome</keyword>
<organism evidence="20 22">
    <name type="scientific">Yersinia nurmii</name>
    <dbReference type="NCBI Taxonomy" id="685706"/>
    <lineage>
        <taxon>Bacteria</taxon>
        <taxon>Pseudomonadati</taxon>
        <taxon>Pseudomonadota</taxon>
        <taxon>Gammaproteobacteria</taxon>
        <taxon>Enterobacterales</taxon>
        <taxon>Yersiniaceae</taxon>
        <taxon>Yersinia</taxon>
    </lineage>
</organism>
<dbReference type="GO" id="GO:0008715">
    <property type="term" value="F:CDP-diacylglycerol diphosphatase activity"/>
    <property type="evidence" value="ECO:0007669"/>
    <property type="project" value="UniProtKB-EC"/>
</dbReference>
<dbReference type="Proteomes" id="UP000040578">
    <property type="component" value="Unassembled WGS sequence"/>
</dbReference>
<dbReference type="NCBIfam" id="NF003986">
    <property type="entry name" value="PRK05471.1-5"/>
    <property type="match status" value="1"/>
</dbReference>
<comment type="subcellular location">
    <subcellularLocation>
        <location evidence="2">Cell membrane</location>
        <topology evidence="2">Single-pass membrane protein</topology>
    </subcellularLocation>
</comment>
<keyword evidence="14" id="KW-0472">Membrane</keyword>
<evidence type="ECO:0000256" key="18">
    <source>
        <dbReference type="ARBA" id="ARBA00032892"/>
    </source>
</evidence>
<evidence type="ECO:0000256" key="2">
    <source>
        <dbReference type="ARBA" id="ARBA00004162"/>
    </source>
</evidence>
<comment type="similarity">
    <text evidence="5">Belongs to the Cdh family.</text>
</comment>
<evidence type="ECO:0000256" key="3">
    <source>
        <dbReference type="ARBA" id="ARBA00004927"/>
    </source>
</evidence>
<dbReference type="EC" id="3.6.1.26" evidence="6"/>
<evidence type="ECO:0000313" key="20">
    <source>
        <dbReference type="EMBL" id="MDN0086833.1"/>
    </source>
</evidence>
<dbReference type="InterPro" id="IPR003763">
    <property type="entry name" value="CDP-diacylglyc_Pase"/>
</dbReference>
<evidence type="ECO:0000313" key="21">
    <source>
        <dbReference type="Proteomes" id="UP000040578"/>
    </source>
</evidence>
<evidence type="ECO:0000256" key="1">
    <source>
        <dbReference type="ARBA" id="ARBA00001007"/>
    </source>
</evidence>
<evidence type="ECO:0000256" key="12">
    <source>
        <dbReference type="ARBA" id="ARBA00022989"/>
    </source>
</evidence>
<dbReference type="GO" id="GO:0005886">
    <property type="term" value="C:plasma membrane"/>
    <property type="evidence" value="ECO:0007669"/>
    <property type="project" value="UniProtKB-SubCell"/>
</dbReference>
<dbReference type="SUPFAM" id="SSF54197">
    <property type="entry name" value="HIT-like"/>
    <property type="match status" value="1"/>
</dbReference>
<dbReference type="Gene3D" id="3.30.428.30">
    <property type="entry name" value="HIT family - CDH-like"/>
    <property type="match status" value="1"/>
</dbReference>
<dbReference type="EMBL" id="CPYD01000003">
    <property type="protein sequence ID" value="CNE26208.1"/>
    <property type="molecule type" value="Genomic_DNA"/>
</dbReference>
<proteinExistence type="inferred from homology"/>
<dbReference type="Proteomes" id="UP001167864">
    <property type="component" value="Unassembled WGS sequence"/>
</dbReference>
<keyword evidence="12" id="KW-1133">Transmembrane helix</keyword>
<dbReference type="RefSeq" id="WP_049597324.1">
    <property type="nucleotide sequence ID" value="NZ_CPYD01000003.1"/>
</dbReference>
<reference evidence="19 21" key="1">
    <citation type="submission" date="2015-03" db="EMBL/GenBank/DDBJ databases">
        <authorList>
            <consortium name="Pathogen Informatics"/>
            <person name="Murphy D."/>
        </authorList>
    </citation>
    <scope>NUCLEOTIDE SEQUENCE [LARGE SCALE GENOMIC DNA]</scope>
    <source>
        <strain evidence="19">Type strain: CIP110231</strain>
        <strain evidence="21">type strain: CIP110231</strain>
    </source>
</reference>
<evidence type="ECO:0000256" key="11">
    <source>
        <dbReference type="ARBA" id="ARBA00022801"/>
    </source>
</evidence>
<evidence type="ECO:0000256" key="5">
    <source>
        <dbReference type="ARBA" id="ARBA00006435"/>
    </source>
</evidence>
<dbReference type="Pfam" id="PF02611">
    <property type="entry name" value="CDH"/>
    <property type="match status" value="1"/>
</dbReference>